<evidence type="ECO:0000256" key="7">
    <source>
        <dbReference type="SAM" id="MobiDB-lite"/>
    </source>
</evidence>
<evidence type="ECO:0000313" key="10">
    <source>
        <dbReference type="Proteomes" id="UP000290289"/>
    </source>
</evidence>
<feature type="region of interest" description="Disordered" evidence="7">
    <location>
        <begin position="280"/>
        <end position="300"/>
    </location>
</feature>
<dbReference type="PANTHER" id="PTHR32467:SF72">
    <property type="entry name" value="AP2-LIKE ETHYLENE-RESPONSIVE TRANSCRIPTION FACTOR BBM"/>
    <property type="match status" value="1"/>
</dbReference>
<dbReference type="GO" id="GO:0005634">
    <property type="term" value="C:nucleus"/>
    <property type="evidence" value="ECO:0007669"/>
    <property type="project" value="UniProtKB-SubCell"/>
</dbReference>
<dbReference type="PROSITE" id="PS51032">
    <property type="entry name" value="AP2_ERF"/>
    <property type="match status" value="2"/>
</dbReference>
<feature type="domain" description="AP2/ERF" evidence="8">
    <location>
        <begin position="445"/>
        <end position="503"/>
    </location>
</feature>
<dbReference type="SMR" id="A0A498K9U5"/>
<dbReference type="GO" id="GO:0003677">
    <property type="term" value="F:DNA binding"/>
    <property type="evidence" value="ECO:0007669"/>
    <property type="project" value="UniProtKB-KW"/>
</dbReference>
<dbReference type="CDD" id="cd00018">
    <property type="entry name" value="AP2"/>
    <property type="match status" value="2"/>
</dbReference>
<dbReference type="SMART" id="SM00380">
    <property type="entry name" value="AP2"/>
    <property type="match status" value="2"/>
</dbReference>
<keyword evidence="3" id="KW-0805">Transcription regulation</keyword>
<feature type="compositionally biased region" description="Basic and acidic residues" evidence="7">
    <location>
        <begin position="26"/>
        <end position="41"/>
    </location>
</feature>
<dbReference type="Gene3D" id="3.30.730.10">
    <property type="entry name" value="AP2/ERF domain"/>
    <property type="match status" value="2"/>
</dbReference>
<keyword evidence="10" id="KW-1185">Reference proteome</keyword>
<feature type="compositionally biased region" description="Polar residues" evidence="7">
    <location>
        <begin position="282"/>
        <end position="293"/>
    </location>
</feature>
<proteinExistence type="predicted"/>
<dbReference type="SUPFAM" id="SSF54171">
    <property type="entry name" value="DNA-binding domain"/>
    <property type="match status" value="2"/>
</dbReference>
<protein>
    <recommendedName>
        <fullName evidence="8">AP2/ERF domain-containing protein</fullName>
    </recommendedName>
</protein>
<dbReference type="PRINTS" id="PR00367">
    <property type="entry name" value="ETHRSPELEMNT"/>
</dbReference>
<feature type="region of interest" description="Disordered" evidence="7">
    <location>
        <begin position="1"/>
        <end position="42"/>
    </location>
</feature>
<dbReference type="FunFam" id="3.30.730.10:FF:000003">
    <property type="entry name" value="AP2-like ethylene-responsive transcription factor ANT"/>
    <property type="match status" value="1"/>
</dbReference>
<comment type="caution">
    <text evidence="9">The sequence shown here is derived from an EMBL/GenBank/DDBJ whole genome shotgun (WGS) entry which is preliminary data.</text>
</comment>
<dbReference type="EMBL" id="RDQH01000330">
    <property type="protein sequence ID" value="RXI02353.1"/>
    <property type="molecule type" value="Genomic_DNA"/>
</dbReference>
<evidence type="ECO:0000256" key="5">
    <source>
        <dbReference type="ARBA" id="ARBA00023163"/>
    </source>
</evidence>
<comment type="subcellular location">
    <subcellularLocation>
        <location evidence="1">Nucleus</location>
    </subcellularLocation>
</comment>
<accession>A0A498K9U5</accession>
<sequence length="818" mass="90013">MGSMNWLGFSLSPQEVVPADPTISEGTDHRHQQHGQDHQDLSDQTLVSRLRSKYSDEISGTDASGDCFDLTNSHDDSSATPTAPNHHSLNHLPTSFGMLHQAAFDSQGADWNMNSPDSTNYKFTSDHLSMLNSCNTLNLENHQNRHQQQPKLENFLGRHSFIADHPDHIQSSTSSAHAYNSKNTASINTTDNIFTRTVSSLQLPLEISDPTNVINGDGAVGNININSSTSNIGLSMIKTWLRNQPASQLQEMNKNDVNGIGVSNTSTSTSSAQTLSLSMSTAGATTAGDQTCSSDRDRDSNKQAIIRTAAPAATIQSGIDNQTSIATAIEAVPRKSIDTFGQRTSIYRGVTRHRWTGRYEAHLWDNSCRREGQTRKGRQGGYDKEEKAARAYDLAALKYWGTTTTTNFPISNYEKEVDEMKHMTRQEYVASLRRKSSGFSRGASIYRGVTRHHQHGRWQARIGRVAGNKDLYLGTFSTQEEAAEAYDIAAIKFRGLNAVTNFDMTRYDVKSILESSTLPIGGAAKRLKDVEQAHHQHLHEMTLLADGHNRSTMDDQREKLMMMNTSSNSLDQYHQQLINGDHHGMRINNVYGTGAGWPTLAFNQAATAVAHQAAVPPFGMHYYSSVPYNSNGGQRVWCKQEQDTNSQSFYQPQDHHRQDLHHHQLLQLGSTHNFFQPVNLMGNSTTDSMEHSSGSNSVIYNGTTAGDHGGYIIPMGTAIANDHENNSNAFGNGSSDHDQVKPALGYENAFGSSSTTTTVDAYNHAKSLYYLPVQAPQSSSVSSIGVSTKGSSEYDNWVPTAVPTSTHNMAPFTVWNDT</sequence>
<reference evidence="9 10" key="1">
    <citation type="submission" date="2018-10" db="EMBL/GenBank/DDBJ databases">
        <title>A high-quality apple genome assembly.</title>
        <authorList>
            <person name="Hu J."/>
        </authorList>
    </citation>
    <scope>NUCLEOTIDE SEQUENCE [LARGE SCALE GENOMIC DNA]</scope>
    <source>
        <strain evidence="10">cv. HFTH1</strain>
        <tissue evidence="9">Young leaf</tissue>
    </source>
</reference>
<dbReference type="Pfam" id="PF00847">
    <property type="entry name" value="AP2"/>
    <property type="match status" value="1"/>
</dbReference>
<dbReference type="InterPro" id="IPR016177">
    <property type="entry name" value="DNA-bd_dom_sf"/>
</dbReference>
<evidence type="ECO:0000313" key="9">
    <source>
        <dbReference type="EMBL" id="RXI02353.1"/>
    </source>
</evidence>
<dbReference type="GO" id="GO:0003700">
    <property type="term" value="F:DNA-binding transcription factor activity"/>
    <property type="evidence" value="ECO:0007669"/>
    <property type="project" value="InterPro"/>
</dbReference>
<feature type="domain" description="AP2/ERF" evidence="8">
    <location>
        <begin position="346"/>
        <end position="409"/>
    </location>
</feature>
<keyword evidence="2" id="KW-0677">Repeat</keyword>
<organism evidence="9 10">
    <name type="scientific">Malus domestica</name>
    <name type="common">Apple</name>
    <name type="synonym">Pyrus malus</name>
    <dbReference type="NCBI Taxonomy" id="3750"/>
    <lineage>
        <taxon>Eukaryota</taxon>
        <taxon>Viridiplantae</taxon>
        <taxon>Streptophyta</taxon>
        <taxon>Embryophyta</taxon>
        <taxon>Tracheophyta</taxon>
        <taxon>Spermatophyta</taxon>
        <taxon>Magnoliopsida</taxon>
        <taxon>eudicotyledons</taxon>
        <taxon>Gunneridae</taxon>
        <taxon>Pentapetalae</taxon>
        <taxon>rosids</taxon>
        <taxon>fabids</taxon>
        <taxon>Rosales</taxon>
        <taxon>Rosaceae</taxon>
        <taxon>Amygdaloideae</taxon>
        <taxon>Maleae</taxon>
        <taxon>Malus</taxon>
    </lineage>
</organism>
<keyword evidence="5" id="KW-0804">Transcription</keyword>
<keyword evidence="4" id="KW-0238">DNA-binding</keyword>
<name>A0A498K9U5_MALDO</name>
<gene>
    <name evidence="9" type="ORF">DVH24_030282</name>
</gene>
<dbReference type="FunFam" id="3.30.730.10:FF:000002">
    <property type="entry name" value="AP2-like ethylene-responsive transcription factor"/>
    <property type="match status" value="1"/>
</dbReference>
<evidence type="ECO:0000259" key="8">
    <source>
        <dbReference type="PROSITE" id="PS51032"/>
    </source>
</evidence>
<evidence type="ECO:0000256" key="6">
    <source>
        <dbReference type="ARBA" id="ARBA00023242"/>
    </source>
</evidence>
<evidence type="ECO:0000256" key="4">
    <source>
        <dbReference type="ARBA" id="ARBA00023125"/>
    </source>
</evidence>
<dbReference type="STRING" id="3750.A0A498K9U5"/>
<evidence type="ECO:0000256" key="3">
    <source>
        <dbReference type="ARBA" id="ARBA00023015"/>
    </source>
</evidence>
<evidence type="ECO:0000256" key="2">
    <source>
        <dbReference type="ARBA" id="ARBA00022737"/>
    </source>
</evidence>
<dbReference type="InterPro" id="IPR001471">
    <property type="entry name" value="AP2/ERF_dom"/>
</dbReference>
<dbReference type="AlphaFoldDB" id="A0A498K9U5"/>
<dbReference type="PANTHER" id="PTHR32467">
    <property type="entry name" value="AP2-LIKE ETHYLENE-RESPONSIVE TRANSCRIPTION FACTOR"/>
    <property type="match status" value="1"/>
</dbReference>
<dbReference type="Proteomes" id="UP000290289">
    <property type="component" value="Chromosome 4"/>
</dbReference>
<keyword evidence="6" id="KW-0539">Nucleus</keyword>
<dbReference type="InterPro" id="IPR036955">
    <property type="entry name" value="AP2/ERF_dom_sf"/>
</dbReference>
<evidence type="ECO:0000256" key="1">
    <source>
        <dbReference type="ARBA" id="ARBA00004123"/>
    </source>
</evidence>